<dbReference type="HOGENOM" id="CLU_657301_0_0_1"/>
<feature type="region of interest" description="Disordered" evidence="1">
    <location>
        <begin position="1"/>
        <end position="24"/>
    </location>
</feature>
<organism evidence="2 3">
    <name type="scientific">Gloeophyllum trabeum (strain ATCC 11539 / FP-39264 / Madison 617)</name>
    <name type="common">Brown rot fungus</name>
    <dbReference type="NCBI Taxonomy" id="670483"/>
    <lineage>
        <taxon>Eukaryota</taxon>
        <taxon>Fungi</taxon>
        <taxon>Dikarya</taxon>
        <taxon>Basidiomycota</taxon>
        <taxon>Agaricomycotina</taxon>
        <taxon>Agaricomycetes</taxon>
        <taxon>Gloeophyllales</taxon>
        <taxon>Gloeophyllaceae</taxon>
        <taxon>Gloeophyllum</taxon>
    </lineage>
</organism>
<gene>
    <name evidence="2" type="ORF">GLOTRDRAFT_95308</name>
</gene>
<name>S7RKY5_GLOTA</name>
<evidence type="ECO:0000313" key="3">
    <source>
        <dbReference type="Proteomes" id="UP000030669"/>
    </source>
</evidence>
<evidence type="ECO:0000256" key="1">
    <source>
        <dbReference type="SAM" id="MobiDB-lite"/>
    </source>
</evidence>
<dbReference type="OrthoDB" id="10646247at2759"/>
<evidence type="ECO:0000313" key="2">
    <source>
        <dbReference type="EMBL" id="EPQ53339.1"/>
    </source>
</evidence>
<dbReference type="EMBL" id="KB469306">
    <property type="protein sequence ID" value="EPQ53339.1"/>
    <property type="molecule type" value="Genomic_DNA"/>
</dbReference>
<dbReference type="GeneID" id="19309705"/>
<dbReference type="AlphaFoldDB" id="S7RKY5"/>
<dbReference type="RefSeq" id="XP_007868598.1">
    <property type="nucleotide sequence ID" value="XM_007870407.1"/>
</dbReference>
<proteinExistence type="predicted"/>
<accession>S7RKY5</accession>
<dbReference type="Proteomes" id="UP000030669">
    <property type="component" value="Unassembled WGS sequence"/>
</dbReference>
<dbReference type="KEGG" id="gtr:GLOTRDRAFT_95308"/>
<protein>
    <submittedName>
        <fullName evidence="2">Uncharacterized protein</fullName>
    </submittedName>
</protein>
<feature type="compositionally biased region" description="Low complexity" evidence="1">
    <location>
        <begin position="11"/>
        <end position="21"/>
    </location>
</feature>
<keyword evidence="3" id="KW-1185">Reference proteome</keyword>
<sequence>MQSLSSRLFHSGSGSAKSSAKQPCRKAEAGFRTIDEGKISEQCDRSLEMWWTKRQAINQLQYALSNGDIEVETASVSTLDHSPGLGTVGKLIDKTGQAVERLYSKPSPRTLMKELWIVSAVTEPISKSQDRKDLMPRCQNATDFWRYYDESRQKYALELDVEPSAFDPKTEGERLVGYWRALRWVPARELRWRSKSYRPIIAYVDNSGKHRHFAYVRYFDASHDRPGRLITATLDDVLAYGGGDYWCILSAPILNDGEIPQIYWASPSCCNMLALTGDDYSTMRMLHLPDALPDVRLVNAVTLEPQTIRGGDMKIVDCPTWFNGGPALRWDGKRWMRPLQPDELEAAWEEKVEYDAPTPLEDNDEWPRNVLERAPEMLARVYWRTRDADDGGYMRRHVDNLARPEDFGAVIPSPLFSV</sequence>
<reference evidence="2 3" key="1">
    <citation type="journal article" date="2012" name="Science">
        <title>The Paleozoic origin of enzymatic lignin decomposition reconstructed from 31 fungal genomes.</title>
        <authorList>
            <person name="Floudas D."/>
            <person name="Binder M."/>
            <person name="Riley R."/>
            <person name="Barry K."/>
            <person name="Blanchette R.A."/>
            <person name="Henrissat B."/>
            <person name="Martinez A.T."/>
            <person name="Otillar R."/>
            <person name="Spatafora J.W."/>
            <person name="Yadav J.S."/>
            <person name="Aerts A."/>
            <person name="Benoit I."/>
            <person name="Boyd A."/>
            <person name="Carlson A."/>
            <person name="Copeland A."/>
            <person name="Coutinho P.M."/>
            <person name="de Vries R.P."/>
            <person name="Ferreira P."/>
            <person name="Findley K."/>
            <person name="Foster B."/>
            <person name="Gaskell J."/>
            <person name="Glotzer D."/>
            <person name="Gorecki P."/>
            <person name="Heitman J."/>
            <person name="Hesse C."/>
            <person name="Hori C."/>
            <person name="Igarashi K."/>
            <person name="Jurgens J.A."/>
            <person name="Kallen N."/>
            <person name="Kersten P."/>
            <person name="Kohler A."/>
            <person name="Kuees U."/>
            <person name="Kumar T.K.A."/>
            <person name="Kuo A."/>
            <person name="LaButti K."/>
            <person name="Larrondo L.F."/>
            <person name="Lindquist E."/>
            <person name="Ling A."/>
            <person name="Lombard V."/>
            <person name="Lucas S."/>
            <person name="Lundell T."/>
            <person name="Martin R."/>
            <person name="McLaughlin D.J."/>
            <person name="Morgenstern I."/>
            <person name="Morin E."/>
            <person name="Murat C."/>
            <person name="Nagy L.G."/>
            <person name="Nolan M."/>
            <person name="Ohm R.A."/>
            <person name="Patyshakuliyeva A."/>
            <person name="Rokas A."/>
            <person name="Ruiz-Duenas F.J."/>
            <person name="Sabat G."/>
            <person name="Salamov A."/>
            <person name="Samejima M."/>
            <person name="Schmutz J."/>
            <person name="Slot J.C."/>
            <person name="St John F."/>
            <person name="Stenlid J."/>
            <person name="Sun H."/>
            <person name="Sun S."/>
            <person name="Syed K."/>
            <person name="Tsang A."/>
            <person name="Wiebenga A."/>
            <person name="Young D."/>
            <person name="Pisabarro A."/>
            <person name="Eastwood D.C."/>
            <person name="Martin F."/>
            <person name="Cullen D."/>
            <person name="Grigoriev I.V."/>
            <person name="Hibbett D.S."/>
        </authorList>
    </citation>
    <scope>NUCLEOTIDE SEQUENCE [LARGE SCALE GENOMIC DNA]</scope>
    <source>
        <strain evidence="2 3">ATCC 11539</strain>
    </source>
</reference>